<keyword evidence="4" id="KW-1185">Reference proteome</keyword>
<evidence type="ECO:0000256" key="1">
    <source>
        <dbReference type="SAM" id="MobiDB-lite"/>
    </source>
</evidence>
<dbReference type="SUPFAM" id="SSF56801">
    <property type="entry name" value="Acetyl-CoA synthetase-like"/>
    <property type="match status" value="1"/>
</dbReference>
<dbReference type="PANTHER" id="PTHR45527">
    <property type="entry name" value="NONRIBOSOMAL PEPTIDE SYNTHETASE"/>
    <property type="match status" value="1"/>
</dbReference>
<dbReference type="EMBL" id="LMWW01000066">
    <property type="protein sequence ID" value="KUN76440.1"/>
    <property type="molecule type" value="Genomic_DNA"/>
</dbReference>
<reference evidence="3 4" key="1">
    <citation type="submission" date="2015-10" db="EMBL/GenBank/DDBJ databases">
        <title>Draft genome sequence of Streptomyces griseoruber DSM 40281, type strain for the species Streptomyces griseoruber.</title>
        <authorList>
            <person name="Ruckert C."/>
            <person name="Winkler A."/>
            <person name="Kalinowski J."/>
            <person name="Kampfer P."/>
            <person name="Glaeser S."/>
        </authorList>
    </citation>
    <scope>NUCLEOTIDE SEQUENCE [LARGE SCALE GENOMIC DNA]</scope>
    <source>
        <strain evidence="3 4">DSM 40281</strain>
    </source>
</reference>
<dbReference type="AlphaFoldDB" id="A0A117R869"/>
<name>A0A117R869_9ACTN</name>
<gene>
    <name evidence="3" type="ORF">AQJ64_38475</name>
</gene>
<dbReference type="Proteomes" id="UP000052982">
    <property type="component" value="Unassembled WGS sequence"/>
</dbReference>
<evidence type="ECO:0000313" key="4">
    <source>
        <dbReference type="Proteomes" id="UP000052982"/>
    </source>
</evidence>
<feature type="domain" description="AMP-dependent synthetase/ligase" evidence="2">
    <location>
        <begin position="16"/>
        <end position="368"/>
    </location>
</feature>
<dbReference type="InterPro" id="IPR010071">
    <property type="entry name" value="AA_adenyl_dom"/>
</dbReference>
<feature type="compositionally biased region" description="Basic and acidic residues" evidence="1">
    <location>
        <begin position="508"/>
        <end position="523"/>
    </location>
</feature>
<dbReference type="PANTHER" id="PTHR45527:SF1">
    <property type="entry name" value="FATTY ACID SYNTHASE"/>
    <property type="match status" value="1"/>
</dbReference>
<dbReference type="RefSeq" id="WP_059203384.1">
    <property type="nucleotide sequence ID" value="NZ_JBIRRP010000019.1"/>
</dbReference>
<dbReference type="STRING" id="1943.AQJ64_38475"/>
<dbReference type="NCBIfam" id="TIGR01733">
    <property type="entry name" value="AA-adenyl-dom"/>
    <property type="match status" value="1"/>
</dbReference>
<protein>
    <recommendedName>
        <fullName evidence="2">AMP-dependent synthetase/ligase domain-containing protein</fullName>
    </recommendedName>
</protein>
<dbReference type="InterPro" id="IPR045851">
    <property type="entry name" value="AMP-bd_C_sf"/>
</dbReference>
<dbReference type="InterPro" id="IPR042099">
    <property type="entry name" value="ANL_N_sf"/>
</dbReference>
<dbReference type="GO" id="GO:0005829">
    <property type="term" value="C:cytosol"/>
    <property type="evidence" value="ECO:0007669"/>
    <property type="project" value="TreeGrafter"/>
</dbReference>
<feature type="region of interest" description="Disordered" evidence="1">
    <location>
        <begin position="500"/>
        <end position="523"/>
    </location>
</feature>
<dbReference type="OrthoDB" id="2472181at2"/>
<sequence>MRSPQPPAGDRLDARFRAIAAREPDRTAVTDASGAVTYGRLAEQADAVTRALHGRIAPGQPVALRAGRTRYALAGLLGILGAGASYLPVDPGYPQERQRYLLDDSGTRLVLTDGPPAPGETVLAEPGPLVLTSRPPAPAAPAAPVLPSDTAYTIYTSGSTGAPKGCVVGHAQVLALLDAAIPLFDVGADDVWTLFHSWSFDFSVWEIWGALLYGGRAVVVDKDTAADPDAFAALLAAERVTVLNQVPSAFGNLVTEAAAGGVRLPALRHVVLGGEALVPDDIRRWWAAGTAPAATLTNMYGITETTVHVTHCTLTPEVLREAGPGRTPIGRPLSHLTVELRDGKGESVAPGQPGELWVGGAGVSHGYLGRPALTAERFTGGHYRSGDWAVADADGRLYYAGRMDGQVKLRGFRVELGEIEAELRALPGVDGAACLVDDSGRTPVLAACLVADRDVLPPPLVRERLAGRLPAHLLPQRLHYLDRLPLTPHGKLDRAALVAASGAGPRGGDPRIHAERGGDHRAG</sequence>
<dbReference type="GO" id="GO:0044550">
    <property type="term" value="P:secondary metabolite biosynthetic process"/>
    <property type="evidence" value="ECO:0007669"/>
    <property type="project" value="TreeGrafter"/>
</dbReference>
<comment type="caution">
    <text evidence="3">The sequence shown here is derived from an EMBL/GenBank/DDBJ whole genome shotgun (WGS) entry which is preliminary data.</text>
</comment>
<organism evidence="3 4">
    <name type="scientific">Streptomyces griseoruber</name>
    <dbReference type="NCBI Taxonomy" id="1943"/>
    <lineage>
        <taxon>Bacteria</taxon>
        <taxon>Bacillati</taxon>
        <taxon>Actinomycetota</taxon>
        <taxon>Actinomycetes</taxon>
        <taxon>Kitasatosporales</taxon>
        <taxon>Streptomycetaceae</taxon>
        <taxon>Streptomyces</taxon>
    </lineage>
</organism>
<dbReference type="Gene3D" id="3.30.300.30">
    <property type="match status" value="1"/>
</dbReference>
<dbReference type="Gene3D" id="3.40.50.12780">
    <property type="entry name" value="N-terminal domain of ligase-like"/>
    <property type="match status" value="1"/>
</dbReference>
<dbReference type="Pfam" id="PF00501">
    <property type="entry name" value="AMP-binding"/>
    <property type="match status" value="1"/>
</dbReference>
<evidence type="ECO:0000259" key="2">
    <source>
        <dbReference type="Pfam" id="PF00501"/>
    </source>
</evidence>
<dbReference type="GO" id="GO:0031177">
    <property type="term" value="F:phosphopantetheine binding"/>
    <property type="evidence" value="ECO:0007669"/>
    <property type="project" value="TreeGrafter"/>
</dbReference>
<accession>A0A117R869</accession>
<evidence type="ECO:0000313" key="3">
    <source>
        <dbReference type="EMBL" id="KUN76440.1"/>
    </source>
</evidence>
<dbReference type="InterPro" id="IPR000873">
    <property type="entry name" value="AMP-dep_synth/lig_dom"/>
</dbReference>
<proteinExistence type="predicted"/>
<dbReference type="GO" id="GO:0043041">
    <property type="term" value="P:amino acid activation for nonribosomal peptide biosynthetic process"/>
    <property type="evidence" value="ECO:0007669"/>
    <property type="project" value="TreeGrafter"/>
</dbReference>